<dbReference type="SUPFAM" id="SSF56176">
    <property type="entry name" value="FAD-binding/transporter-associated domain-like"/>
    <property type="match status" value="1"/>
</dbReference>
<dbReference type="Proteomes" id="UP001501570">
    <property type="component" value="Unassembled WGS sequence"/>
</dbReference>
<evidence type="ECO:0000256" key="5">
    <source>
        <dbReference type="ARBA" id="ARBA00023002"/>
    </source>
</evidence>
<proteinExistence type="inferred from homology"/>
<sequence>METETLASIGAGSGDPIIVGPADARYPDLVRGVNQRWIASPDYVCVPTDTAQVVQIVDRAVREGRRIAVRSGGHCVEQMVGAPEVEALIDMSEINDIDFDPERDAFVVGSGATVGQVYRTLHKRWGVTVPAGSCLTVGMGGHIAGGGYGPLSRRFGYVSDYLHAVEVVVVDADGTARAVVATAADEQTRDLWWAHTGGGGGNFGVITRYWLRIPGATGSPTELLPRPPARVLLQQDVWVWDSLDEEKFTRLLRNHNEWYERNSDPDSPANALYSGLWCGSRASAFVAMCTMVDADAPNASAMLADYVSAVCDGVMPPALSSLREVPWLHATSWGGIADSGDHTLSFKIKAADLRRRCTDKQISRIYRHLTRTDYDNHRAGLMFVGCGGRMNALSTTETAIVQRDSILKLVYSTHWENPAETDRHLAWLREFYADVYAETGGVPVPNEQTNGSYVNNPDFDVFEEQWNKSGLAWHELYYQHNYPRLQRVKQHWDPLGIFTNPFAVRPPEVEGPDL</sequence>
<dbReference type="PROSITE" id="PS51387">
    <property type="entry name" value="FAD_PCMH"/>
    <property type="match status" value="1"/>
</dbReference>
<dbReference type="InterPro" id="IPR006094">
    <property type="entry name" value="Oxid_FAD_bind_N"/>
</dbReference>
<dbReference type="Gene3D" id="3.30.465.10">
    <property type="match status" value="1"/>
</dbReference>
<dbReference type="InterPro" id="IPR016166">
    <property type="entry name" value="FAD-bd_PCMH"/>
</dbReference>
<dbReference type="InterPro" id="IPR012951">
    <property type="entry name" value="BBE"/>
</dbReference>
<protein>
    <submittedName>
        <fullName evidence="7">FAD-binding oxidoreductase</fullName>
    </submittedName>
</protein>
<evidence type="ECO:0000256" key="4">
    <source>
        <dbReference type="ARBA" id="ARBA00022827"/>
    </source>
</evidence>
<dbReference type="PANTHER" id="PTHR42973">
    <property type="entry name" value="BINDING OXIDOREDUCTASE, PUTATIVE (AFU_ORTHOLOGUE AFUA_1G17690)-RELATED"/>
    <property type="match status" value="1"/>
</dbReference>
<dbReference type="InterPro" id="IPR016169">
    <property type="entry name" value="FAD-bd_PCMH_sub2"/>
</dbReference>
<comment type="cofactor">
    <cofactor evidence="1">
        <name>FAD</name>
        <dbReference type="ChEBI" id="CHEBI:57692"/>
    </cofactor>
</comment>
<keyword evidence="4" id="KW-0274">FAD</keyword>
<dbReference type="PANTHER" id="PTHR42973:SF39">
    <property type="entry name" value="FAD-BINDING PCMH-TYPE DOMAIN-CONTAINING PROTEIN"/>
    <property type="match status" value="1"/>
</dbReference>
<dbReference type="Gene3D" id="3.40.462.20">
    <property type="match status" value="1"/>
</dbReference>
<comment type="similarity">
    <text evidence="2">Belongs to the oxygen-dependent FAD-linked oxidoreductase family.</text>
</comment>
<reference evidence="8" key="1">
    <citation type="journal article" date="2019" name="Int. J. Syst. Evol. Microbiol.">
        <title>The Global Catalogue of Microorganisms (GCM) 10K type strain sequencing project: providing services to taxonomists for standard genome sequencing and annotation.</title>
        <authorList>
            <consortium name="The Broad Institute Genomics Platform"/>
            <consortium name="The Broad Institute Genome Sequencing Center for Infectious Disease"/>
            <person name="Wu L."/>
            <person name="Ma J."/>
        </authorList>
    </citation>
    <scope>NUCLEOTIDE SEQUENCE [LARGE SCALE GENOMIC DNA]</scope>
    <source>
        <strain evidence="8">JCM 18304</strain>
    </source>
</reference>
<feature type="domain" description="FAD-binding PCMH-type" evidence="6">
    <location>
        <begin position="37"/>
        <end position="216"/>
    </location>
</feature>
<evidence type="ECO:0000313" key="8">
    <source>
        <dbReference type="Proteomes" id="UP001501570"/>
    </source>
</evidence>
<name>A0ABP9SVX3_9ACTN</name>
<keyword evidence="8" id="KW-1185">Reference proteome</keyword>
<dbReference type="Pfam" id="PF01565">
    <property type="entry name" value="FAD_binding_4"/>
    <property type="match status" value="1"/>
</dbReference>
<evidence type="ECO:0000256" key="2">
    <source>
        <dbReference type="ARBA" id="ARBA00005466"/>
    </source>
</evidence>
<comment type="caution">
    <text evidence="7">The sequence shown here is derived from an EMBL/GenBank/DDBJ whole genome shotgun (WGS) entry which is preliminary data.</text>
</comment>
<dbReference type="Pfam" id="PF08031">
    <property type="entry name" value="BBE"/>
    <property type="match status" value="1"/>
</dbReference>
<keyword evidence="3" id="KW-0285">Flavoprotein</keyword>
<evidence type="ECO:0000313" key="7">
    <source>
        <dbReference type="EMBL" id="GAA5202328.1"/>
    </source>
</evidence>
<dbReference type="InterPro" id="IPR036318">
    <property type="entry name" value="FAD-bd_PCMH-like_sf"/>
</dbReference>
<dbReference type="InterPro" id="IPR050416">
    <property type="entry name" value="FAD-linked_Oxidoreductase"/>
</dbReference>
<evidence type="ECO:0000256" key="3">
    <source>
        <dbReference type="ARBA" id="ARBA00022630"/>
    </source>
</evidence>
<organism evidence="7 8">
    <name type="scientific">Rugosimonospora acidiphila</name>
    <dbReference type="NCBI Taxonomy" id="556531"/>
    <lineage>
        <taxon>Bacteria</taxon>
        <taxon>Bacillati</taxon>
        <taxon>Actinomycetota</taxon>
        <taxon>Actinomycetes</taxon>
        <taxon>Micromonosporales</taxon>
        <taxon>Micromonosporaceae</taxon>
        <taxon>Rugosimonospora</taxon>
    </lineage>
</organism>
<accession>A0ABP9SVX3</accession>
<gene>
    <name evidence="7" type="ORF">GCM10023322_84130</name>
</gene>
<dbReference type="EMBL" id="BAABJQ010000066">
    <property type="protein sequence ID" value="GAA5202328.1"/>
    <property type="molecule type" value="Genomic_DNA"/>
</dbReference>
<keyword evidence="5" id="KW-0560">Oxidoreductase</keyword>
<evidence type="ECO:0000259" key="6">
    <source>
        <dbReference type="PROSITE" id="PS51387"/>
    </source>
</evidence>
<evidence type="ECO:0000256" key="1">
    <source>
        <dbReference type="ARBA" id="ARBA00001974"/>
    </source>
</evidence>